<dbReference type="EMBL" id="JARYZI010000001">
    <property type="protein sequence ID" value="MDH8677109.1"/>
    <property type="molecule type" value="Genomic_DNA"/>
</dbReference>
<gene>
    <name evidence="1" type="ORF">QE109_03055</name>
</gene>
<reference evidence="1 2" key="1">
    <citation type="submission" date="2023-04" db="EMBL/GenBank/DDBJ databases">
        <title>Fusibacter bizertensis strain WBS, isolated from littoral bottom sediments of the Arctic seas - biochemical and genomic analysis.</title>
        <authorList>
            <person name="Brioukhanov A.L."/>
        </authorList>
    </citation>
    <scope>NUCLEOTIDE SEQUENCE [LARGE SCALE GENOMIC DNA]</scope>
    <source>
        <strain evidence="1 2">WBS</strain>
    </source>
</reference>
<evidence type="ECO:0000313" key="2">
    <source>
        <dbReference type="Proteomes" id="UP001158045"/>
    </source>
</evidence>
<dbReference type="InterPro" id="IPR032340">
    <property type="entry name" value="DUF4860"/>
</dbReference>
<dbReference type="Proteomes" id="UP001158045">
    <property type="component" value="Unassembled WGS sequence"/>
</dbReference>
<proteinExistence type="predicted"/>
<sequence>MDKFVRKQEGYSLIEMSIVMMLLLLFGLGIFMLAAASTSSYEALVEEKDNNENLRIASSYIVTKLRQNDRFESVEIADKGMGGKDALVIKEVLAGDLYETWIYESKGSLREATVLNGIKPSDDVSFEIADIDKMSLSFSEKSIYISVEKNGESLSDLIVTLKSEVLIYEE</sequence>
<accession>A0ABT6N9N4</accession>
<dbReference type="Pfam" id="PF16152">
    <property type="entry name" value="DUF4860"/>
    <property type="match status" value="1"/>
</dbReference>
<evidence type="ECO:0000313" key="1">
    <source>
        <dbReference type="EMBL" id="MDH8677109.1"/>
    </source>
</evidence>
<comment type="caution">
    <text evidence="1">The sequence shown here is derived from an EMBL/GenBank/DDBJ whole genome shotgun (WGS) entry which is preliminary data.</text>
</comment>
<dbReference type="PROSITE" id="PS00409">
    <property type="entry name" value="PROKAR_NTER_METHYL"/>
    <property type="match status" value="1"/>
</dbReference>
<dbReference type="RefSeq" id="WP_281092905.1">
    <property type="nucleotide sequence ID" value="NZ_JARYZI010000001.1"/>
</dbReference>
<organism evidence="1 2">
    <name type="scientific">Fusibacter bizertensis</name>
    <dbReference type="NCBI Taxonomy" id="1488331"/>
    <lineage>
        <taxon>Bacteria</taxon>
        <taxon>Bacillati</taxon>
        <taxon>Bacillota</taxon>
        <taxon>Clostridia</taxon>
        <taxon>Eubacteriales</taxon>
        <taxon>Eubacteriales Family XII. Incertae Sedis</taxon>
        <taxon>Fusibacter</taxon>
    </lineage>
</organism>
<name>A0ABT6N9N4_9FIRM</name>
<keyword evidence="2" id="KW-1185">Reference proteome</keyword>
<protein>
    <submittedName>
        <fullName evidence="1">DUF4860 domain-containing protein</fullName>
    </submittedName>
</protein>
<dbReference type="InterPro" id="IPR012902">
    <property type="entry name" value="N_methyl_site"/>
</dbReference>